<evidence type="ECO:0000259" key="12">
    <source>
        <dbReference type="Pfam" id="PF00912"/>
    </source>
</evidence>
<dbReference type="GO" id="GO:0008360">
    <property type="term" value="P:regulation of cell shape"/>
    <property type="evidence" value="ECO:0007669"/>
    <property type="project" value="UniProtKB-KW"/>
</dbReference>
<dbReference type="PANTHER" id="PTHR30400:SF0">
    <property type="entry name" value="BIOSYNTHETIC PEPTIDOGLYCAN TRANSGLYCOSYLASE"/>
    <property type="match status" value="1"/>
</dbReference>
<dbReference type="InterPro" id="IPR036950">
    <property type="entry name" value="PBP_transglycosylase"/>
</dbReference>
<dbReference type="PANTHER" id="PTHR30400">
    <property type="entry name" value="MONOFUNCTIONAL BIOSYNTHETIC PEPTIDOGLYCAN TRANSGLYCOSYLASE"/>
    <property type="match status" value="1"/>
</dbReference>
<evidence type="ECO:0000256" key="6">
    <source>
        <dbReference type="ARBA" id="ARBA00022960"/>
    </source>
</evidence>
<evidence type="ECO:0000256" key="5">
    <source>
        <dbReference type="ARBA" id="ARBA00022692"/>
    </source>
</evidence>
<dbReference type="InterPro" id="IPR023346">
    <property type="entry name" value="Lysozyme-like_dom_sf"/>
</dbReference>
<dbReference type="InterPro" id="IPR011812">
    <property type="entry name" value="Pep_trsgly"/>
</dbReference>
<keyword evidence="14" id="KW-1185">Reference proteome</keyword>
<dbReference type="GO" id="GO:0009252">
    <property type="term" value="P:peptidoglycan biosynthetic process"/>
    <property type="evidence" value="ECO:0007669"/>
    <property type="project" value="UniProtKB-KW"/>
</dbReference>
<accession>A0A7I9VNM7</accession>
<keyword evidence="1" id="KW-1003">Cell membrane</keyword>
<dbReference type="AlphaFoldDB" id="A0A7I9VNM7"/>
<evidence type="ECO:0000256" key="4">
    <source>
        <dbReference type="ARBA" id="ARBA00022679"/>
    </source>
</evidence>
<evidence type="ECO:0000256" key="8">
    <source>
        <dbReference type="ARBA" id="ARBA00022989"/>
    </source>
</evidence>
<evidence type="ECO:0000256" key="10">
    <source>
        <dbReference type="ARBA" id="ARBA00023316"/>
    </source>
</evidence>
<keyword evidence="2" id="KW-0997">Cell inner membrane</keyword>
<dbReference type="GO" id="GO:0071555">
    <property type="term" value="P:cell wall organization"/>
    <property type="evidence" value="ECO:0007669"/>
    <property type="project" value="UniProtKB-KW"/>
</dbReference>
<keyword evidence="5" id="KW-0812">Transmembrane</keyword>
<dbReference type="InterPro" id="IPR001264">
    <property type="entry name" value="Glyco_trans_51"/>
</dbReference>
<evidence type="ECO:0000256" key="3">
    <source>
        <dbReference type="ARBA" id="ARBA00022676"/>
    </source>
</evidence>
<keyword evidence="9" id="KW-0472">Membrane</keyword>
<evidence type="ECO:0000256" key="1">
    <source>
        <dbReference type="ARBA" id="ARBA00022475"/>
    </source>
</evidence>
<evidence type="ECO:0000256" key="11">
    <source>
        <dbReference type="SAM" id="MobiDB-lite"/>
    </source>
</evidence>
<evidence type="ECO:0000256" key="9">
    <source>
        <dbReference type="ARBA" id="ARBA00023136"/>
    </source>
</evidence>
<keyword evidence="6" id="KW-0133">Cell shape</keyword>
<feature type="domain" description="Glycosyl transferase family 51" evidence="12">
    <location>
        <begin position="458"/>
        <end position="616"/>
    </location>
</feature>
<keyword evidence="7" id="KW-0573">Peptidoglycan synthesis</keyword>
<keyword evidence="10" id="KW-0961">Cell wall biogenesis/degradation</keyword>
<keyword evidence="8" id="KW-1133">Transmembrane helix</keyword>
<evidence type="ECO:0000313" key="14">
    <source>
        <dbReference type="Proteomes" id="UP000503640"/>
    </source>
</evidence>
<evidence type="ECO:0000256" key="2">
    <source>
        <dbReference type="ARBA" id="ARBA00022519"/>
    </source>
</evidence>
<feature type="compositionally biased region" description="Pro residues" evidence="11">
    <location>
        <begin position="16"/>
        <end position="32"/>
    </location>
</feature>
<evidence type="ECO:0000313" key="13">
    <source>
        <dbReference type="EMBL" id="GEJ58012.1"/>
    </source>
</evidence>
<name>A0A7I9VNM7_9BACT</name>
<gene>
    <name evidence="13" type="ORF">AMYX_27530</name>
</gene>
<dbReference type="SUPFAM" id="SSF53955">
    <property type="entry name" value="Lysozyme-like"/>
    <property type="match status" value="1"/>
</dbReference>
<dbReference type="GO" id="GO:0016763">
    <property type="term" value="F:pentosyltransferase activity"/>
    <property type="evidence" value="ECO:0007669"/>
    <property type="project" value="InterPro"/>
</dbReference>
<dbReference type="Pfam" id="PF00912">
    <property type="entry name" value="Transgly"/>
    <property type="match status" value="1"/>
</dbReference>
<dbReference type="EMBL" id="BJTG01000006">
    <property type="protein sequence ID" value="GEJ58012.1"/>
    <property type="molecule type" value="Genomic_DNA"/>
</dbReference>
<reference evidence="14" key="1">
    <citation type="journal article" date="2020" name="Appl. Environ. Microbiol.">
        <title>Diazotrophic Anaeromyxobacter Isolates from Soils.</title>
        <authorList>
            <person name="Masuda Y."/>
            <person name="Yamanaka H."/>
            <person name="Xu Z.X."/>
            <person name="Shiratori Y."/>
            <person name="Aono T."/>
            <person name="Amachi S."/>
            <person name="Senoo K."/>
            <person name="Itoh H."/>
        </authorList>
    </citation>
    <scope>NUCLEOTIDE SEQUENCE [LARGE SCALE GENOMIC DNA]</scope>
    <source>
        <strain evidence="14">R267</strain>
    </source>
</reference>
<dbReference type="GO" id="GO:0016020">
    <property type="term" value="C:membrane"/>
    <property type="evidence" value="ECO:0007669"/>
    <property type="project" value="InterPro"/>
</dbReference>
<evidence type="ECO:0000256" key="7">
    <source>
        <dbReference type="ARBA" id="ARBA00022984"/>
    </source>
</evidence>
<feature type="region of interest" description="Disordered" evidence="11">
    <location>
        <begin position="1"/>
        <end position="33"/>
    </location>
</feature>
<protein>
    <recommendedName>
        <fullName evidence="12">Glycosyl transferase family 51 domain-containing protein</fullName>
    </recommendedName>
</protein>
<dbReference type="GO" id="GO:0009274">
    <property type="term" value="C:peptidoglycan-based cell wall"/>
    <property type="evidence" value="ECO:0007669"/>
    <property type="project" value="InterPro"/>
</dbReference>
<proteinExistence type="predicted"/>
<dbReference type="Proteomes" id="UP000503640">
    <property type="component" value="Unassembled WGS sequence"/>
</dbReference>
<keyword evidence="4" id="KW-0808">Transferase</keyword>
<dbReference type="Gene3D" id="1.10.3810.10">
    <property type="entry name" value="Biosynthetic peptidoglycan transglycosylase-like"/>
    <property type="match status" value="1"/>
</dbReference>
<comment type="caution">
    <text evidence="13">The sequence shown here is derived from an EMBL/GenBank/DDBJ whole genome shotgun (WGS) entry which is preliminary data.</text>
</comment>
<organism evidence="13 14">
    <name type="scientific">Anaeromyxobacter diazotrophicus</name>
    <dbReference type="NCBI Taxonomy" id="2590199"/>
    <lineage>
        <taxon>Bacteria</taxon>
        <taxon>Pseudomonadati</taxon>
        <taxon>Myxococcota</taxon>
        <taxon>Myxococcia</taxon>
        <taxon>Myxococcales</taxon>
        <taxon>Cystobacterineae</taxon>
        <taxon>Anaeromyxobacteraceae</taxon>
        <taxon>Anaeromyxobacter</taxon>
    </lineage>
</organism>
<keyword evidence="3" id="KW-0328">Glycosyltransferase</keyword>
<sequence>MTPAAPPLPYAALRPNPRPAPTPAPSPSPVPAAPRALRAATAVAAGGALLTLALWAAAQTGAARAELRARVAQALAERAPRARLVGEARLSPRFELVFGPVVVPARAAGAPPVLTVARVAVRPRLAALLGARLEPGAVRLEGVRVDAGVRGGALEELAELAAPARPGGAAPPQAAPPRITFQDLRIRTALARGARALVIETGALSGRAELAREDGRRVARLALRLPGGGDGELDARWGAGPPALALRLRGASPGAIPAALRGRLPFGVEDGALDLALRVPRVEREAALTAELEAEVRGLAVRWARLAPQPVGPLAGRLSATLRWDPRARRLALEGGRAELGTSGLAQVELDAALGLGGEPALELAVRARQVDWAAAVAALPPALRPPAEAPRLEGALGGRLSLAGPLRRPAAWRLDGDVDLRALRPAAAQARPLDRPFAFRAPLPGGGAREVLVGPANPAFVPLATLPAHVWRAVVLSEDAGFFVHHGFDVREVQEALSRSGDRRLRGASTLTQQLAKNLFLTPDRTLVRKVREAIVTLALESSLPKRRLLEIYLNAVEWGPGGVHGLGEAARHWFGKDPRDLSPKEAAFLATVLPNPARFDLYRRRGALTERWEERVRALLVKERAVDALDDDQFYEAWYAPLAFAGR</sequence>